<comment type="caution">
    <text evidence="2">The sequence shown here is derived from an EMBL/GenBank/DDBJ whole genome shotgun (WGS) entry which is preliminary data.</text>
</comment>
<name>A0A9P6DG35_PLEER</name>
<evidence type="ECO:0000256" key="1">
    <source>
        <dbReference type="SAM" id="MobiDB-lite"/>
    </source>
</evidence>
<organism evidence="2 3">
    <name type="scientific">Pleurotus eryngii</name>
    <name type="common">Boletus of the steppes</name>
    <dbReference type="NCBI Taxonomy" id="5323"/>
    <lineage>
        <taxon>Eukaryota</taxon>
        <taxon>Fungi</taxon>
        <taxon>Dikarya</taxon>
        <taxon>Basidiomycota</taxon>
        <taxon>Agaricomycotina</taxon>
        <taxon>Agaricomycetes</taxon>
        <taxon>Agaricomycetidae</taxon>
        <taxon>Agaricales</taxon>
        <taxon>Pleurotineae</taxon>
        <taxon>Pleurotaceae</taxon>
        <taxon>Pleurotus</taxon>
    </lineage>
</organism>
<accession>A0A9P6DG35</accession>
<keyword evidence="3" id="KW-1185">Reference proteome</keyword>
<feature type="region of interest" description="Disordered" evidence="1">
    <location>
        <begin position="1"/>
        <end position="21"/>
    </location>
</feature>
<dbReference type="Proteomes" id="UP000807025">
    <property type="component" value="Unassembled WGS sequence"/>
</dbReference>
<dbReference type="AlphaFoldDB" id="A0A9P6DG35"/>
<feature type="compositionally biased region" description="Pro residues" evidence="1">
    <location>
        <begin position="7"/>
        <end position="17"/>
    </location>
</feature>
<sequence length="256" mass="28645">MIHRKPVPPYVPSPNSPSRPFDFDTLATQNNSDCTSAPPLPDGWEDMIQQAMAANLDTVHIRRNLTRPPGISPVPSRRPTSSLTPSLPSVQPQPTVRSRKRHEMYRPPTPPLPAPRHEYGPRHSMIQPHGVTRSATTCSDSLSFTFLPRFSMHQTTSNGSSNSTLNVGISNQPRRAYTTPDRPHHLIHELRLDNLSGDDRFKFFGIKVSRRTSLLSDHGDVKHGRSLRRRVGALGLVCRLRLRKIGEAVATLSVKR</sequence>
<protein>
    <submittedName>
        <fullName evidence="2">Uncharacterized protein</fullName>
    </submittedName>
</protein>
<proteinExistence type="predicted"/>
<dbReference type="OrthoDB" id="10374094at2759"/>
<gene>
    <name evidence="2" type="ORF">BDN71DRAFT_1447530</name>
</gene>
<dbReference type="EMBL" id="MU154562">
    <property type="protein sequence ID" value="KAF9495383.1"/>
    <property type="molecule type" value="Genomic_DNA"/>
</dbReference>
<evidence type="ECO:0000313" key="3">
    <source>
        <dbReference type="Proteomes" id="UP000807025"/>
    </source>
</evidence>
<evidence type="ECO:0000313" key="2">
    <source>
        <dbReference type="EMBL" id="KAF9495383.1"/>
    </source>
</evidence>
<feature type="region of interest" description="Disordered" evidence="1">
    <location>
        <begin position="65"/>
        <end position="119"/>
    </location>
</feature>
<feature type="compositionally biased region" description="Low complexity" evidence="1">
    <location>
        <begin position="73"/>
        <end position="94"/>
    </location>
</feature>
<reference evidence="2" key="1">
    <citation type="submission" date="2020-11" db="EMBL/GenBank/DDBJ databases">
        <authorList>
            <consortium name="DOE Joint Genome Institute"/>
            <person name="Ahrendt S."/>
            <person name="Riley R."/>
            <person name="Andreopoulos W."/>
            <person name="Labutti K."/>
            <person name="Pangilinan J."/>
            <person name="Ruiz-Duenas F.J."/>
            <person name="Barrasa J.M."/>
            <person name="Sanchez-Garcia M."/>
            <person name="Camarero S."/>
            <person name="Miyauchi S."/>
            <person name="Serrano A."/>
            <person name="Linde D."/>
            <person name="Babiker R."/>
            <person name="Drula E."/>
            <person name="Ayuso-Fernandez I."/>
            <person name="Pacheco R."/>
            <person name="Padilla G."/>
            <person name="Ferreira P."/>
            <person name="Barriuso J."/>
            <person name="Kellner H."/>
            <person name="Castanera R."/>
            <person name="Alfaro M."/>
            <person name="Ramirez L."/>
            <person name="Pisabarro A.G."/>
            <person name="Kuo A."/>
            <person name="Tritt A."/>
            <person name="Lipzen A."/>
            <person name="He G."/>
            <person name="Yan M."/>
            <person name="Ng V."/>
            <person name="Cullen D."/>
            <person name="Martin F."/>
            <person name="Rosso M.-N."/>
            <person name="Henrissat B."/>
            <person name="Hibbett D."/>
            <person name="Martinez A.T."/>
            <person name="Grigoriev I.V."/>
        </authorList>
    </citation>
    <scope>NUCLEOTIDE SEQUENCE</scope>
    <source>
        <strain evidence="2">ATCC 90797</strain>
    </source>
</reference>